<dbReference type="Gene3D" id="1.10.472.10">
    <property type="entry name" value="Cyclin-like"/>
    <property type="match status" value="1"/>
</dbReference>
<evidence type="ECO:0000313" key="3">
    <source>
        <dbReference type="EMBL" id="GMR42936.1"/>
    </source>
</evidence>
<proteinExistence type="inferred from homology"/>
<dbReference type="GO" id="GO:0019901">
    <property type="term" value="F:protein kinase binding"/>
    <property type="evidence" value="ECO:0007669"/>
    <property type="project" value="TreeGrafter"/>
</dbReference>
<accession>A0AAN5CH85</accession>
<name>A0AAN5CH85_9BILA</name>
<evidence type="ECO:0008006" key="5">
    <source>
        <dbReference type="Google" id="ProtNLM"/>
    </source>
</evidence>
<dbReference type="GO" id="GO:0061575">
    <property type="term" value="F:cyclin-dependent protein serine/threonine kinase activator activity"/>
    <property type="evidence" value="ECO:0007669"/>
    <property type="project" value="InterPro"/>
</dbReference>
<evidence type="ECO:0000256" key="1">
    <source>
        <dbReference type="ARBA" id="ARBA00010175"/>
    </source>
</evidence>
<dbReference type="EMBL" id="BTRK01000003">
    <property type="protein sequence ID" value="GMR42936.1"/>
    <property type="molecule type" value="Genomic_DNA"/>
</dbReference>
<feature type="compositionally biased region" description="Basic residues" evidence="2">
    <location>
        <begin position="35"/>
        <end position="51"/>
    </location>
</feature>
<dbReference type="Pfam" id="PF03261">
    <property type="entry name" value="CDK5_activator"/>
    <property type="match status" value="1"/>
</dbReference>
<feature type="non-terminal residue" evidence="3">
    <location>
        <position position="1"/>
    </location>
</feature>
<sequence>RHRNRTDARTSCAAPRSVSMGGTLSSPLSVARPPHPPHAHHAPPHHHHHQRPAVTHSTSVCNHLFSPSDGAQIYLPARQPHWPAHWQSRKQHVHPEDHGKEPHSRAPFVSPPTRRELPPYSSLSLSVDSNSNYASGYGGTHVNHGASAPTGNGTVIPNLYSLSLDEALPPPRPVHRADLANNNAGAPGASPDSSEAPARTPLSPKHAPFYRSIGGHLIDERDIYAHRERPMNHSARASYASSTSSSTSISPESDKAAVHASIEVRRRTVMHASTTDLLRGLGRFVAKKAKIDNVDAAHVVMWMRAVDRSLLLQGWQDVAFINPANLVFVFLLMRSVHEDDECLCSLDGLHQWVLMCLYIAYSYMGNEISYPLKPFLVQKDRAGFWSKCVALSMDQSEDMLRLNSSSAFFTQVFADLKRFVVDL</sequence>
<keyword evidence="4" id="KW-1185">Reference proteome</keyword>
<evidence type="ECO:0000313" key="4">
    <source>
        <dbReference type="Proteomes" id="UP001328107"/>
    </source>
</evidence>
<comment type="caution">
    <text evidence="3">The sequence shown here is derived from an EMBL/GenBank/DDBJ whole genome shotgun (WGS) entry which is preliminary data.</text>
</comment>
<feature type="compositionally biased region" description="Low complexity" evidence="2">
    <location>
        <begin position="234"/>
        <end position="251"/>
    </location>
</feature>
<evidence type="ECO:0000256" key="2">
    <source>
        <dbReference type="SAM" id="MobiDB-lite"/>
    </source>
</evidence>
<feature type="region of interest" description="Disordered" evidence="2">
    <location>
        <begin position="1"/>
        <end position="57"/>
    </location>
</feature>
<dbReference type="Proteomes" id="UP001328107">
    <property type="component" value="Unassembled WGS sequence"/>
</dbReference>
<dbReference type="SUPFAM" id="SSF47954">
    <property type="entry name" value="Cyclin-like"/>
    <property type="match status" value="1"/>
</dbReference>
<dbReference type="AlphaFoldDB" id="A0AAN5CH85"/>
<organism evidence="3 4">
    <name type="scientific">Pristionchus mayeri</name>
    <dbReference type="NCBI Taxonomy" id="1317129"/>
    <lineage>
        <taxon>Eukaryota</taxon>
        <taxon>Metazoa</taxon>
        <taxon>Ecdysozoa</taxon>
        <taxon>Nematoda</taxon>
        <taxon>Chromadorea</taxon>
        <taxon>Rhabditida</taxon>
        <taxon>Rhabditina</taxon>
        <taxon>Diplogasteromorpha</taxon>
        <taxon>Diplogasteroidea</taxon>
        <taxon>Neodiplogasteridae</taxon>
        <taxon>Pristionchus</taxon>
    </lineage>
</organism>
<protein>
    <recommendedName>
        <fullName evidence="5">Cdka-1</fullName>
    </recommendedName>
</protein>
<comment type="similarity">
    <text evidence="1">Belongs to the cyclin-dependent kinase 5 activator family.</text>
</comment>
<dbReference type="InterPro" id="IPR004944">
    <property type="entry name" value="CDK5_activator"/>
</dbReference>
<feature type="compositionally biased region" description="Low complexity" evidence="2">
    <location>
        <begin position="180"/>
        <end position="189"/>
    </location>
</feature>
<feature type="region of interest" description="Disordered" evidence="2">
    <location>
        <begin position="83"/>
        <end position="122"/>
    </location>
</feature>
<dbReference type="GO" id="GO:0030426">
    <property type="term" value="C:growth cone"/>
    <property type="evidence" value="ECO:0007669"/>
    <property type="project" value="TreeGrafter"/>
</dbReference>
<feature type="region of interest" description="Disordered" evidence="2">
    <location>
        <begin position="234"/>
        <end position="254"/>
    </location>
</feature>
<dbReference type="PANTHER" id="PTHR23401:SF0">
    <property type="entry name" value="CYCLIN-DEPENDENT KINASE 5 ACTIVATOR"/>
    <property type="match status" value="1"/>
</dbReference>
<dbReference type="GO" id="GO:0005737">
    <property type="term" value="C:cytoplasm"/>
    <property type="evidence" value="ECO:0007669"/>
    <property type="project" value="TreeGrafter"/>
</dbReference>
<gene>
    <name evidence="3" type="ORF">PMAYCL1PPCAC_13131</name>
</gene>
<dbReference type="GO" id="GO:0016533">
    <property type="term" value="C:protein kinase 5 complex"/>
    <property type="evidence" value="ECO:0007669"/>
    <property type="project" value="InterPro"/>
</dbReference>
<dbReference type="PANTHER" id="PTHR23401">
    <property type="entry name" value="CYCLIN DEPENDANT KINASE-5 ACTIVATOR"/>
    <property type="match status" value="1"/>
</dbReference>
<feature type="compositionally biased region" description="Basic and acidic residues" evidence="2">
    <location>
        <begin position="93"/>
        <end position="104"/>
    </location>
</feature>
<reference evidence="4" key="1">
    <citation type="submission" date="2022-10" db="EMBL/GenBank/DDBJ databases">
        <title>Genome assembly of Pristionchus species.</title>
        <authorList>
            <person name="Yoshida K."/>
            <person name="Sommer R.J."/>
        </authorList>
    </citation>
    <scope>NUCLEOTIDE SEQUENCE [LARGE SCALE GENOMIC DNA]</scope>
    <source>
        <strain evidence="4">RS5460</strain>
    </source>
</reference>
<dbReference type="GO" id="GO:0007411">
    <property type="term" value="P:axon guidance"/>
    <property type="evidence" value="ECO:0007669"/>
    <property type="project" value="TreeGrafter"/>
</dbReference>
<dbReference type="InterPro" id="IPR036915">
    <property type="entry name" value="Cyclin-like_sf"/>
</dbReference>
<feature type="region of interest" description="Disordered" evidence="2">
    <location>
        <begin position="167"/>
        <end position="208"/>
    </location>
</feature>